<keyword evidence="5" id="KW-1185">Reference proteome</keyword>
<dbReference type="Proteomes" id="UP000190774">
    <property type="component" value="Unassembled WGS sequence"/>
</dbReference>
<evidence type="ECO:0000259" key="3">
    <source>
        <dbReference type="Pfam" id="PF03065"/>
    </source>
</evidence>
<dbReference type="CDD" id="cd10794">
    <property type="entry name" value="GH57N_PfGalA_like"/>
    <property type="match status" value="1"/>
</dbReference>
<dbReference type="InterPro" id="IPR011330">
    <property type="entry name" value="Glyco_hydro/deAcase_b/a-brl"/>
</dbReference>
<dbReference type="PANTHER" id="PTHR36306:SF1">
    <property type="entry name" value="ALPHA-AMYLASE-RELATED"/>
    <property type="match status" value="1"/>
</dbReference>
<proteinExistence type="inferred from homology"/>
<accession>A0A1T4XTL2</accession>
<keyword evidence="2" id="KW-0119">Carbohydrate metabolism</keyword>
<dbReference type="STRING" id="48467.SAMN02745166_01997"/>
<dbReference type="InterPro" id="IPR004300">
    <property type="entry name" value="Glyco_hydro_57_N"/>
</dbReference>
<reference evidence="5" key="1">
    <citation type="submission" date="2017-02" db="EMBL/GenBank/DDBJ databases">
        <authorList>
            <person name="Varghese N."/>
            <person name="Submissions S."/>
        </authorList>
    </citation>
    <scope>NUCLEOTIDE SEQUENCE [LARGE SCALE GENOMIC DNA]</scope>
    <source>
        <strain evidence="5">ATCC 700200</strain>
    </source>
</reference>
<evidence type="ECO:0000313" key="5">
    <source>
        <dbReference type="Proteomes" id="UP000190774"/>
    </source>
</evidence>
<gene>
    <name evidence="4" type="ORF">SAMN02745166_01997</name>
</gene>
<dbReference type="Pfam" id="PF03065">
    <property type="entry name" value="Glyco_hydro_57"/>
    <property type="match status" value="1"/>
</dbReference>
<feature type="domain" description="Glycoside hydrolase family 57 N-terminal" evidence="3">
    <location>
        <begin position="30"/>
        <end position="157"/>
    </location>
</feature>
<dbReference type="EMBL" id="FUYE01000005">
    <property type="protein sequence ID" value="SKA92867.1"/>
    <property type="molecule type" value="Genomic_DNA"/>
</dbReference>
<dbReference type="AlphaFoldDB" id="A0A1T4XTL2"/>
<dbReference type="GO" id="GO:0005975">
    <property type="term" value="P:carbohydrate metabolic process"/>
    <property type="evidence" value="ECO:0007669"/>
    <property type="project" value="InterPro"/>
</dbReference>
<dbReference type="PANTHER" id="PTHR36306">
    <property type="entry name" value="ALPHA-AMYLASE-RELATED-RELATED"/>
    <property type="match status" value="1"/>
</dbReference>
<dbReference type="InterPro" id="IPR052046">
    <property type="entry name" value="GH57_Enzymes"/>
</dbReference>
<dbReference type="GO" id="GO:0016787">
    <property type="term" value="F:hydrolase activity"/>
    <property type="evidence" value="ECO:0007669"/>
    <property type="project" value="UniProtKB-KW"/>
</dbReference>
<organism evidence="4 5">
    <name type="scientific">Prosthecobacter debontii</name>
    <dbReference type="NCBI Taxonomy" id="48467"/>
    <lineage>
        <taxon>Bacteria</taxon>
        <taxon>Pseudomonadati</taxon>
        <taxon>Verrucomicrobiota</taxon>
        <taxon>Verrucomicrobiia</taxon>
        <taxon>Verrucomicrobiales</taxon>
        <taxon>Verrucomicrobiaceae</taxon>
        <taxon>Prosthecobacter</taxon>
    </lineage>
</organism>
<evidence type="ECO:0000256" key="2">
    <source>
        <dbReference type="ARBA" id="ARBA00023277"/>
    </source>
</evidence>
<evidence type="ECO:0000313" key="4">
    <source>
        <dbReference type="EMBL" id="SKA92867.1"/>
    </source>
</evidence>
<protein>
    <submittedName>
        <fullName evidence="4">Glycosyl hydrolase family 57</fullName>
    </submittedName>
</protein>
<sequence length="662" mass="74582">MLSPITLHVKAFQIYHLNLAFSSIPAKSRPEVIQRCYWPLLKMAEDLCIPIGVELTGWTLDQIRQIDPSWVEHFKQMLHAQQCELIGSGWTQMIGPLAAPEANHWNQKLGVEAYEKLLGLRPRLVLVNEMAYSTSMVDLYLSAGYEGMIMDRDNVRLALDLDHQPASRVPTHALGLQKQVFPVLWSDSILFQRLQRVVHGDIPVSEYLDYVRKRASEDCQVLPAYCNDVEIFDFRPGRFTTEAKLHTEGEWTRMRRVYTAVATDLGIQWVSPSDALHAQNEGRKVKPRILSSVAHPIPVKKQAKYNINRWALTGRNDLWLNTTCHEICQRLVREGSAKAEQWRELCEFWASDLRTHITEDRWLDILARIDSFRESLPPYPCKHDAEARVPASSHLPECKIERGEDDILWSFDTAHTHLVLNARRGLTIKSLAFKSQGFKPLLGTIPQGFFDSIELGADYYSGGVLIEIPGERVRLTDLEWVRPEIVHTDHSVQIVGVLPLAKGKLKKTIIIDLESEAIRMTYEFQDFPRPLGIVRVGVLTLIPGFMGLPLSLHCQNGGTETEHFLVSSDVNHGQPASQFVSSTSAMGATDGQVMLLDNTGRGFKVEWEPAACAAVPLLKHLRTPHSHLTRLSFSLSELDDTSRPGGKLLPFDVVLAPVGGES</sequence>
<keyword evidence="4" id="KW-0378">Hydrolase</keyword>
<dbReference type="Gene3D" id="3.20.110.20">
    <property type="match status" value="1"/>
</dbReference>
<name>A0A1T4XTL2_9BACT</name>
<comment type="similarity">
    <text evidence="1">Belongs to the glycosyl hydrolase 57 family.</text>
</comment>
<evidence type="ECO:0000256" key="1">
    <source>
        <dbReference type="ARBA" id="ARBA00006821"/>
    </source>
</evidence>
<dbReference type="SUPFAM" id="SSF88713">
    <property type="entry name" value="Glycoside hydrolase/deacetylase"/>
    <property type="match status" value="1"/>
</dbReference>